<keyword evidence="7" id="KW-1185">Reference proteome</keyword>
<evidence type="ECO:0000313" key="7">
    <source>
        <dbReference type="Proteomes" id="UP000494119"/>
    </source>
</evidence>
<dbReference type="PROSITE" id="PS50977">
    <property type="entry name" value="HTH_TETR_2"/>
    <property type="match status" value="1"/>
</dbReference>
<dbReference type="GO" id="GO:0000976">
    <property type="term" value="F:transcription cis-regulatory region binding"/>
    <property type="evidence" value="ECO:0007669"/>
    <property type="project" value="TreeGrafter"/>
</dbReference>
<keyword evidence="2 4" id="KW-0238">DNA-binding</keyword>
<dbReference type="Proteomes" id="UP000494119">
    <property type="component" value="Unassembled WGS sequence"/>
</dbReference>
<evidence type="ECO:0000313" key="6">
    <source>
        <dbReference type="EMBL" id="CAB3783591.1"/>
    </source>
</evidence>
<dbReference type="Pfam" id="PF00440">
    <property type="entry name" value="TetR_N"/>
    <property type="match status" value="1"/>
</dbReference>
<reference evidence="6 7" key="1">
    <citation type="submission" date="2020-04" db="EMBL/GenBank/DDBJ databases">
        <authorList>
            <person name="De Canck E."/>
        </authorList>
    </citation>
    <scope>NUCLEOTIDE SEQUENCE [LARGE SCALE GENOMIC DNA]</scope>
    <source>
        <strain evidence="6 7">LMG 28688</strain>
    </source>
</reference>
<feature type="domain" description="HTH tetR-type" evidence="5">
    <location>
        <begin position="16"/>
        <end position="76"/>
    </location>
</feature>
<dbReference type="InterPro" id="IPR009057">
    <property type="entry name" value="Homeodomain-like_sf"/>
</dbReference>
<dbReference type="EMBL" id="CADIKL010000006">
    <property type="protein sequence ID" value="CAB3783591.1"/>
    <property type="molecule type" value="Genomic_DNA"/>
</dbReference>
<dbReference type="Gene3D" id="1.10.357.10">
    <property type="entry name" value="Tetracycline Repressor, domain 2"/>
    <property type="match status" value="1"/>
</dbReference>
<dbReference type="InterPro" id="IPR050109">
    <property type="entry name" value="HTH-type_TetR-like_transc_reg"/>
</dbReference>
<sequence>MSPRAYRQSARANAVQDTEQQILDALFALLAERWFDEITLDDIAAAAGSTRQTVIRRFGSKTGVLSAMAARMDASIRAQRWSAPIESVADIVALLTADYERTGDIIVRTLGQEARIPEFAAVLDRGRKGHREWIEDMFGAWLDKLDSKARRDRLAQLLAQTDVWIWHLLRRAQGHSAAKTHQLMTQAIERLLREDKAS</sequence>
<feature type="DNA-binding region" description="H-T-H motif" evidence="4">
    <location>
        <begin position="39"/>
        <end position="58"/>
    </location>
</feature>
<evidence type="ECO:0000256" key="3">
    <source>
        <dbReference type="ARBA" id="ARBA00023163"/>
    </source>
</evidence>
<proteinExistence type="predicted"/>
<dbReference type="AlphaFoldDB" id="A0A6J5FNN1"/>
<gene>
    <name evidence="6" type="ORF">LMG28688_01678</name>
</gene>
<dbReference type="PANTHER" id="PTHR30055">
    <property type="entry name" value="HTH-TYPE TRANSCRIPTIONAL REGULATOR RUTR"/>
    <property type="match status" value="1"/>
</dbReference>
<evidence type="ECO:0000256" key="4">
    <source>
        <dbReference type="PROSITE-ProRule" id="PRU00335"/>
    </source>
</evidence>
<dbReference type="SUPFAM" id="SSF46689">
    <property type="entry name" value="Homeodomain-like"/>
    <property type="match status" value="1"/>
</dbReference>
<keyword evidence="1" id="KW-0805">Transcription regulation</keyword>
<keyword evidence="3" id="KW-0804">Transcription</keyword>
<evidence type="ECO:0000256" key="2">
    <source>
        <dbReference type="ARBA" id="ARBA00023125"/>
    </source>
</evidence>
<accession>A0A6J5FNN1</accession>
<dbReference type="InterPro" id="IPR001647">
    <property type="entry name" value="HTH_TetR"/>
</dbReference>
<protein>
    <recommendedName>
        <fullName evidence="5">HTH tetR-type domain-containing protein</fullName>
    </recommendedName>
</protein>
<organism evidence="6 7">
    <name type="scientific">Paraburkholderia caffeinitolerans</name>
    <dbReference type="NCBI Taxonomy" id="1723730"/>
    <lineage>
        <taxon>Bacteria</taxon>
        <taxon>Pseudomonadati</taxon>
        <taxon>Pseudomonadota</taxon>
        <taxon>Betaproteobacteria</taxon>
        <taxon>Burkholderiales</taxon>
        <taxon>Burkholderiaceae</taxon>
        <taxon>Paraburkholderia</taxon>
    </lineage>
</organism>
<evidence type="ECO:0000259" key="5">
    <source>
        <dbReference type="PROSITE" id="PS50977"/>
    </source>
</evidence>
<dbReference type="GO" id="GO:0003700">
    <property type="term" value="F:DNA-binding transcription factor activity"/>
    <property type="evidence" value="ECO:0007669"/>
    <property type="project" value="TreeGrafter"/>
</dbReference>
<dbReference type="PANTHER" id="PTHR30055:SF234">
    <property type="entry name" value="HTH-TYPE TRANSCRIPTIONAL REGULATOR BETI"/>
    <property type="match status" value="1"/>
</dbReference>
<evidence type="ECO:0000256" key="1">
    <source>
        <dbReference type="ARBA" id="ARBA00023015"/>
    </source>
</evidence>
<name>A0A6J5FNN1_9BURK</name>